<proteinExistence type="predicted"/>
<feature type="domain" description="HTH lacI-type" evidence="4">
    <location>
        <begin position="4"/>
        <end position="58"/>
    </location>
</feature>
<name>W7YI00_9BACT</name>
<dbReference type="PROSITE" id="PS50932">
    <property type="entry name" value="HTH_LACI_2"/>
    <property type="match status" value="1"/>
</dbReference>
<evidence type="ECO:0000259" key="4">
    <source>
        <dbReference type="PROSITE" id="PS50932"/>
    </source>
</evidence>
<dbReference type="GO" id="GO:0003700">
    <property type="term" value="F:DNA-binding transcription factor activity"/>
    <property type="evidence" value="ECO:0007669"/>
    <property type="project" value="TreeGrafter"/>
</dbReference>
<dbReference type="SUPFAM" id="SSF47413">
    <property type="entry name" value="lambda repressor-like DNA-binding domains"/>
    <property type="match status" value="1"/>
</dbReference>
<keyword evidence="1" id="KW-0805">Transcription regulation</keyword>
<evidence type="ECO:0000256" key="3">
    <source>
        <dbReference type="ARBA" id="ARBA00023163"/>
    </source>
</evidence>
<dbReference type="Proteomes" id="UP000019402">
    <property type="component" value="Unassembled WGS sequence"/>
</dbReference>
<dbReference type="CDD" id="cd06267">
    <property type="entry name" value="PBP1_LacI_sugar_binding-like"/>
    <property type="match status" value="1"/>
</dbReference>
<dbReference type="STRING" id="869213.GCA_000517085_01122"/>
<dbReference type="CDD" id="cd01392">
    <property type="entry name" value="HTH_LacI"/>
    <property type="match status" value="1"/>
</dbReference>
<dbReference type="Pfam" id="PF00356">
    <property type="entry name" value="LacI"/>
    <property type="match status" value="1"/>
</dbReference>
<dbReference type="SUPFAM" id="SSF53822">
    <property type="entry name" value="Periplasmic binding protein-like I"/>
    <property type="match status" value="1"/>
</dbReference>
<comment type="caution">
    <text evidence="5">The sequence shown here is derived from an EMBL/GenBank/DDBJ whole genome shotgun (WGS) entry which is preliminary data.</text>
</comment>
<evidence type="ECO:0000313" key="6">
    <source>
        <dbReference type="Proteomes" id="UP000019402"/>
    </source>
</evidence>
<reference evidence="5 6" key="1">
    <citation type="journal article" date="2014" name="Genome Announc.">
        <title>Draft Genome Sequence of Cytophaga fermentans JCM 21142T, a Facultative Anaerobe Isolated from Marine Mud.</title>
        <authorList>
            <person name="Starns D."/>
            <person name="Oshima K."/>
            <person name="Suda W."/>
            <person name="Iino T."/>
            <person name="Yuki M."/>
            <person name="Inoue J."/>
            <person name="Kitamura K."/>
            <person name="Iida T."/>
            <person name="Darby A."/>
            <person name="Hattori M."/>
            <person name="Ohkuma M."/>
        </authorList>
    </citation>
    <scope>NUCLEOTIDE SEQUENCE [LARGE SCALE GENOMIC DNA]</scope>
    <source>
        <strain evidence="5 6">JCM 21142</strain>
    </source>
</reference>
<dbReference type="Gene3D" id="1.10.260.40">
    <property type="entry name" value="lambda repressor-like DNA-binding domains"/>
    <property type="match status" value="1"/>
</dbReference>
<dbReference type="eggNOG" id="COG1609">
    <property type="taxonomic scope" value="Bacteria"/>
</dbReference>
<dbReference type="InterPro" id="IPR028082">
    <property type="entry name" value="Peripla_BP_I"/>
</dbReference>
<keyword evidence="6" id="KW-1185">Reference proteome</keyword>
<gene>
    <name evidence="5" type="ORF">JCM21142_72791</name>
</gene>
<dbReference type="PANTHER" id="PTHR30146">
    <property type="entry name" value="LACI-RELATED TRANSCRIPTIONAL REPRESSOR"/>
    <property type="match status" value="1"/>
</dbReference>
<evidence type="ECO:0000256" key="1">
    <source>
        <dbReference type="ARBA" id="ARBA00023015"/>
    </source>
</evidence>
<dbReference type="OrthoDB" id="9803256at2"/>
<dbReference type="PANTHER" id="PTHR30146:SF109">
    <property type="entry name" value="HTH-TYPE TRANSCRIPTIONAL REGULATOR GALS"/>
    <property type="match status" value="1"/>
</dbReference>
<dbReference type="SMART" id="SM00354">
    <property type="entry name" value="HTH_LACI"/>
    <property type="match status" value="1"/>
</dbReference>
<evidence type="ECO:0000256" key="2">
    <source>
        <dbReference type="ARBA" id="ARBA00023125"/>
    </source>
</evidence>
<dbReference type="AlphaFoldDB" id="W7YI00"/>
<evidence type="ECO:0000313" key="5">
    <source>
        <dbReference type="EMBL" id="GAF04096.1"/>
    </source>
</evidence>
<dbReference type="RefSeq" id="WP_027471019.1">
    <property type="nucleotide sequence ID" value="NZ_BAMD01000037.1"/>
</dbReference>
<organism evidence="5 6">
    <name type="scientific">Saccharicrinis fermentans DSM 9555 = JCM 21142</name>
    <dbReference type="NCBI Taxonomy" id="869213"/>
    <lineage>
        <taxon>Bacteria</taxon>
        <taxon>Pseudomonadati</taxon>
        <taxon>Bacteroidota</taxon>
        <taxon>Bacteroidia</taxon>
        <taxon>Marinilabiliales</taxon>
        <taxon>Marinilabiliaceae</taxon>
        <taxon>Saccharicrinis</taxon>
    </lineage>
</organism>
<keyword evidence="3" id="KW-0804">Transcription</keyword>
<dbReference type="Gene3D" id="3.40.50.2300">
    <property type="match status" value="2"/>
</dbReference>
<accession>W7YI00</accession>
<keyword evidence="2" id="KW-0238">DNA-binding</keyword>
<dbReference type="InterPro" id="IPR010982">
    <property type="entry name" value="Lambda_DNA-bd_dom_sf"/>
</dbReference>
<dbReference type="InterPro" id="IPR001761">
    <property type="entry name" value="Peripla_BP/Lac1_sug-bd_dom"/>
</dbReference>
<dbReference type="GO" id="GO:0000976">
    <property type="term" value="F:transcription cis-regulatory region binding"/>
    <property type="evidence" value="ECO:0007669"/>
    <property type="project" value="TreeGrafter"/>
</dbReference>
<dbReference type="Pfam" id="PF00532">
    <property type="entry name" value="Peripla_BP_1"/>
    <property type="match status" value="1"/>
</dbReference>
<sequence>MKHITIKDIAKELNVSVATISRAFNDKYDIRKDTKEMILKKAREMGYTPNSIAKRLIQKRSYTIGVMIPEFTNMFFPKVIVGIQDTLIKAGYQALIMISNEDQKAEIDILNKLKENMVDGLIISMCKNTANIEHFQELVQQEMPMVFFNRVSDKIPAPQVILDDYKCAFFATEHLILQGYKKIHHLYADQEISFVDKRIKGYKDALKKYKLPFDDSYLFDGHFTVEGGKKIAQKMLECNNIPDAVFSCNDFMAIGAMKEFKNKGYKIPEEIGFFGFSDSKSAELIEPALSTIKQEYFDMGKKSADLLLKQIEEGDVKTYSDKVISMRGKLVLRPSSMRKPG</sequence>
<protein>
    <submittedName>
        <fullName evidence="5">Catabolite control protein</fullName>
    </submittedName>
</protein>
<dbReference type="InterPro" id="IPR000843">
    <property type="entry name" value="HTH_LacI"/>
</dbReference>
<dbReference type="EMBL" id="BAMD01000037">
    <property type="protein sequence ID" value="GAF04096.1"/>
    <property type="molecule type" value="Genomic_DNA"/>
</dbReference>